<dbReference type="GO" id="GO:0003990">
    <property type="term" value="F:acetylcholinesterase activity"/>
    <property type="evidence" value="ECO:0007669"/>
    <property type="project" value="UniProtKB-EC"/>
</dbReference>
<dbReference type="InterPro" id="IPR050654">
    <property type="entry name" value="AChE-related_enzymes"/>
</dbReference>
<dbReference type="InterPro" id="IPR029058">
    <property type="entry name" value="AB_hydrolase_fold"/>
</dbReference>
<evidence type="ECO:0000259" key="10">
    <source>
        <dbReference type="Pfam" id="PF00135"/>
    </source>
</evidence>
<dbReference type="EMBL" id="GFPF01005675">
    <property type="protein sequence ID" value="MAA16821.1"/>
    <property type="molecule type" value="Transcribed_RNA"/>
</dbReference>
<dbReference type="InterPro" id="IPR002018">
    <property type="entry name" value="CarbesteraseB"/>
</dbReference>
<name>A0A224YQI4_9ACAR</name>
<dbReference type="GO" id="GO:0019695">
    <property type="term" value="P:choline metabolic process"/>
    <property type="evidence" value="ECO:0007669"/>
    <property type="project" value="TreeGrafter"/>
</dbReference>
<sequence>MMPLVTTAMVIGIAMAIADPVVVTENGSVRGKTVTVFNGTTEVDAYLGIPYAAPPVGELRFKNPVPPVPWRPYVLDATRKGSACIQFTPANPIPPWAEHESEQSEDCLYVNVWTPREKGNATEQLKNVMVWIHGGGFNSGSASMDLYDGSILAAAGDVVVVSMNYRLGVFGFLSLPNDRTPVNGNQGLLDQVLALRWVQDNIVNFGGDPARVTLFGESAGGWSIGYHAISPMARSLFNRAIVQSAGVLVPQLADTLSVAEEKALQFADSVGCVPDANITSTVGCLQNKSAHHLIIMQSIVCAQYLMCFTAVYGDDYLPNDPVTEADMSAPKDFLMGNVENEGSVFASLWFWMQFPFRKAMNVNKQDMLYFFLKAFSFLPSAVARAVYNLYVGALRETEYPRLRSEFGQAIGDAFLRCPEVFFGEKLSQHNSHVYYYNMVYNSETDNLDHWLGLTHFEDVQYVFGTPLRDNPPRNYSSIDAEFSRHIMDIWVTFATTGVPPMVQGDAWPLFNATDHKVVILGQNSTSVETLQQLERCRFWGAIFKPSIQSTLTDCL</sequence>
<dbReference type="PROSITE" id="PS00941">
    <property type="entry name" value="CARBOXYLESTERASE_B_2"/>
    <property type="match status" value="1"/>
</dbReference>
<keyword evidence="9" id="KW-0732">Signal</keyword>
<dbReference type="PANTHER" id="PTHR43918">
    <property type="entry name" value="ACETYLCHOLINESTERASE"/>
    <property type="match status" value="1"/>
</dbReference>
<dbReference type="PROSITE" id="PS00122">
    <property type="entry name" value="CARBOXYLESTERASE_B_1"/>
    <property type="match status" value="1"/>
</dbReference>
<keyword evidence="3 9" id="KW-0378">Hydrolase</keyword>
<dbReference type="FunFam" id="3.40.50.1820:FF:000029">
    <property type="entry name" value="Acetylcholinesterase"/>
    <property type="match status" value="1"/>
</dbReference>
<evidence type="ECO:0000256" key="6">
    <source>
        <dbReference type="ARBA" id="ARBA00023180"/>
    </source>
</evidence>
<dbReference type="AlphaFoldDB" id="A0A224YQI4"/>
<keyword evidence="5" id="KW-1015">Disulfide bond</keyword>
<evidence type="ECO:0000256" key="2">
    <source>
        <dbReference type="ARBA" id="ARBA00022487"/>
    </source>
</evidence>
<keyword evidence="6" id="KW-0325">Glycoprotein</keyword>
<dbReference type="InterPro" id="IPR000997">
    <property type="entry name" value="Cholinesterase"/>
</dbReference>
<dbReference type="PRINTS" id="PR00878">
    <property type="entry name" value="CHOLNESTRASE"/>
</dbReference>
<evidence type="ECO:0000256" key="9">
    <source>
        <dbReference type="RuleBase" id="RU361235"/>
    </source>
</evidence>
<keyword evidence="4" id="KW-0531">Neurotransmitter degradation</keyword>
<organism evidence="11">
    <name type="scientific">Rhipicephalus zambeziensis</name>
    <dbReference type="NCBI Taxonomy" id="60191"/>
    <lineage>
        <taxon>Eukaryota</taxon>
        <taxon>Metazoa</taxon>
        <taxon>Ecdysozoa</taxon>
        <taxon>Arthropoda</taxon>
        <taxon>Chelicerata</taxon>
        <taxon>Arachnida</taxon>
        <taxon>Acari</taxon>
        <taxon>Parasitiformes</taxon>
        <taxon>Ixodida</taxon>
        <taxon>Ixodoidea</taxon>
        <taxon>Ixodidae</taxon>
        <taxon>Rhipicephalinae</taxon>
        <taxon>Rhipicephalus</taxon>
        <taxon>Rhipicephalus</taxon>
    </lineage>
</organism>
<dbReference type="ESTHER" id="9acar-a0a224yqi4">
    <property type="family name" value="Cholinesterase-like"/>
</dbReference>
<evidence type="ECO:0000256" key="3">
    <source>
        <dbReference type="ARBA" id="ARBA00022801"/>
    </source>
</evidence>
<evidence type="ECO:0000256" key="5">
    <source>
        <dbReference type="ARBA" id="ARBA00023157"/>
    </source>
</evidence>
<comment type="similarity">
    <text evidence="1 9">Belongs to the type-B carboxylesterase/lipase family.</text>
</comment>
<proteinExistence type="inferred from homology"/>
<dbReference type="PANTHER" id="PTHR43918:SF4">
    <property type="entry name" value="CARBOXYLIC ESTER HYDROLASE"/>
    <property type="match status" value="1"/>
</dbReference>
<feature type="chain" id="PRO_5011811863" description="Carboxylic ester hydrolase" evidence="9">
    <location>
        <begin position="19"/>
        <end position="555"/>
    </location>
</feature>
<feature type="active site" description="Charge relay system" evidence="8">
    <location>
        <position position="341"/>
    </location>
</feature>
<dbReference type="GO" id="GO:0006581">
    <property type="term" value="P:acetylcholine catabolic process"/>
    <property type="evidence" value="ECO:0007669"/>
    <property type="project" value="TreeGrafter"/>
</dbReference>
<comment type="catalytic activity">
    <reaction evidence="7">
        <text>acetylcholine + H2O = choline + acetate + H(+)</text>
        <dbReference type="Rhea" id="RHEA:17561"/>
        <dbReference type="ChEBI" id="CHEBI:15354"/>
        <dbReference type="ChEBI" id="CHEBI:15355"/>
        <dbReference type="ChEBI" id="CHEBI:15377"/>
        <dbReference type="ChEBI" id="CHEBI:15378"/>
        <dbReference type="ChEBI" id="CHEBI:30089"/>
        <dbReference type="EC" id="3.1.1.7"/>
    </reaction>
</comment>
<dbReference type="InterPro" id="IPR019826">
    <property type="entry name" value="Carboxylesterase_B_AS"/>
</dbReference>
<evidence type="ECO:0000256" key="8">
    <source>
        <dbReference type="PIRSR" id="PIRSR600997-1"/>
    </source>
</evidence>
<dbReference type="Gene3D" id="3.40.50.1820">
    <property type="entry name" value="alpha/beta hydrolase"/>
    <property type="match status" value="1"/>
</dbReference>
<dbReference type="SUPFAM" id="SSF53474">
    <property type="entry name" value="alpha/beta-Hydrolases"/>
    <property type="match status" value="1"/>
</dbReference>
<feature type="domain" description="Carboxylesterase type B" evidence="10">
    <location>
        <begin position="19"/>
        <end position="539"/>
    </location>
</feature>
<keyword evidence="2" id="KW-0719">Serine esterase</keyword>
<feature type="active site" description="Charge relay system" evidence="8">
    <location>
        <position position="455"/>
    </location>
</feature>
<dbReference type="GO" id="GO:0005615">
    <property type="term" value="C:extracellular space"/>
    <property type="evidence" value="ECO:0007669"/>
    <property type="project" value="TreeGrafter"/>
</dbReference>
<evidence type="ECO:0000313" key="11">
    <source>
        <dbReference type="EMBL" id="MAA16821.1"/>
    </source>
</evidence>
<dbReference type="EC" id="3.1.1.-" evidence="9"/>
<dbReference type="GO" id="GO:0005886">
    <property type="term" value="C:plasma membrane"/>
    <property type="evidence" value="ECO:0007669"/>
    <property type="project" value="TreeGrafter"/>
</dbReference>
<evidence type="ECO:0000256" key="4">
    <source>
        <dbReference type="ARBA" id="ARBA00022867"/>
    </source>
</evidence>
<evidence type="ECO:0000256" key="7">
    <source>
        <dbReference type="ARBA" id="ARBA00048484"/>
    </source>
</evidence>
<feature type="active site" description="Acyl-ester intermediate" evidence="8">
    <location>
        <position position="218"/>
    </location>
</feature>
<protein>
    <recommendedName>
        <fullName evidence="9">Carboxylic ester hydrolase</fullName>
        <ecNumber evidence="9">3.1.1.-</ecNumber>
    </recommendedName>
</protein>
<reference evidence="11" key="1">
    <citation type="journal article" date="2017" name="Parasit. Vectors">
        <title>Sialotranscriptomics of Rhipicephalus zambeziensis reveals intricate expression profiles of secretory proteins and suggests tight temporal transcriptional regulation during blood-feeding.</title>
        <authorList>
            <person name="de Castro M.H."/>
            <person name="de Klerk D."/>
            <person name="Pienaar R."/>
            <person name="Rees D.J.G."/>
            <person name="Mans B.J."/>
        </authorList>
    </citation>
    <scope>NUCLEOTIDE SEQUENCE</scope>
    <source>
        <tissue evidence="11">Salivary glands</tissue>
    </source>
</reference>
<evidence type="ECO:0000256" key="1">
    <source>
        <dbReference type="ARBA" id="ARBA00005964"/>
    </source>
</evidence>
<dbReference type="InterPro" id="IPR019819">
    <property type="entry name" value="Carboxylesterase_B_CS"/>
</dbReference>
<accession>A0A224YQI4</accession>
<feature type="signal peptide" evidence="9">
    <location>
        <begin position="1"/>
        <end position="18"/>
    </location>
</feature>
<dbReference type="Pfam" id="PF00135">
    <property type="entry name" value="COesterase"/>
    <property type="match status" value="1"/>
</dbReference>